<keyword evidence="5" id="KW-0862">Zinc</keyword>
<feature type="region of interest" description="Disordered" evidence="6">
    <location>
        <begin position="258"/>
        <end position="386"/>
    </location>
</feature>
<sequence length="545" mass="62111">MGNNNSTKEDNSPENSTTISIDVFKKEMLQGYEKDAIICFIDSHWAIDKNIDSILSKGGNHLLSSCVHLKHTMSPSLGDVLQCDSGILPCKLLLFSVSCDRVSSTNADRSDWTIENLSLIVDNQLKMASERNLQKIVIAIGTGYPNPELEKLIPVLYHKYCLTNSVVNELHLITLDPELLPLMKQVLLDVHECISSKTNVKASHSNTMRKLVSSQPASSSRVDITGNGGPVTEKSADEKIQETVKHQVQQIYSLKEHQFEQEQSDTQKVEQDYSVKHQVKQDHSNKHQAEQDYSVKHQVKQDHSDKHQAEQDYSDKHQVDKDQNDKHQDEQDQSDKHQVEQDQSDKHQDEQDQSDKHHVDQDHSEQKTNTTENNTNERSRGKKAEYKMYKEKIQKKRHEYERSASSGSEIEETLDFENVFETDTGNQIKAENGEQNQPSKEEGIICPEDHPEPGMAFTGAHRTAYLPKCPKGEKVFKLLQKAFDQKLIFTVGTSQTTGRQNVVTWNDIHHKTRIQGGPARFGYPDPGYLDRVLEELRYRGITDED</sequence>
<dbReference type="Pfam" id="PF18102">
    <property type="entry name" value="DTC"/>
    <property type="match status" value="1"/>
</dbReference>
<keyword evidence="4 5" id="KW-0479">Metal-binding</keyword>
<keyword evidence="5" id="KW-0863">Zinc-finger</keyword>
<dbReference type="EC" id="2.3.2.27" evidence="5"/>
<feature type="compositionally biased region" description="Polar residues" evidence="6">
    <location>
        <begin position="204"/>
        <end position="222"/>
    </location>
</feature>
<evidence type="ECO:0000256" key="5">
    <source>
        <dbReference type="RuleBase" id="RU367105"/>
    </source>
</evidence>
<dbReference type="InterPro" id="IPR039396">
    <property type="entry name" value="Deltex_C"/>
</dbReference>
<accession>A0ABQ9F4X5</accession>
<dbReference type="EMBL" id="JARBDR010000623">
    <property type="protein sequence ID" value="KAJ8310962.1"/>
    <property type="molecule type" value="Genomic_DNA"/>
</dbReference>
<dbReference type="PANTHER" id="PTHR12622">
    <property type="entry name" value="DELTEX-RELATED"/>
    <property type="match status" value="1"/>
</dbReference>
<feature type="compositionally biased region" description="Basic and acidic residues" evidence="6">
    <location>
        <begin position="375"/>
        <end position="386"/>
    </location>
</feature>
<keyword evidence="9" id="KW-1185">Reference proteome</keyword>
<comment type="subcellular location">
    <subcellularLocation>
        <location evidence="5">Cytoplasm</location>
    </subcellularLocation>
</comment>
<gene>
    <name evidence="8" type="ORF">KUTeg_011489</name>
</gene>
<evidence type="ECO:0000256" key="6">
    <source>
        <dbReference type="SAM" id="MobiDB-lite"/>
    </source>
</evidence>
<evidence type="ECO:0000256" key="3">
    <source>
        <dbReference type="ARBA" id="ARBA00022679"/>
    </source>
</evidence>
<evidence type="ECO:0000313" key="8">
    <source>
        <dbReference type="EMBL" id="KAJ8310962.1"/>
    </source>
</evidence>
<name>A0ABQ9F4X5_TEGGR</name>
<organism evidence="8 9">
    <name type="scientific">Tegillarca granosa</name>
    <name type="common">Malaysian cockle</name>
    <name type="synonym">Anadara granosa</name>
    <dbReference type="NCBI Taxonomy" id="220873"/>
    <lineage>
        <taxon>Eukaryota</taxon>
        <taxon>Metazoa</taxon>
        <taxon>Spiralia</taxon>
        <taxon>Lophotrochozoa</taxon>
        <taxon>Mollusca</taxon>
        <taxon>Bivalvia</taxon>
        <taxon>Autobranchia</taxon>
        <taxon>Pteriomorphia</taxon>
        <taxon>Arcoida</taxon>
        <taxon>Arcoidea</taxon>
        <taxon>Arcidae</taxon>
        <taxon>Tegillarca</taxon>
    </lineage>
</organism>
<feature type="compositionally biased region" description="Basic and acidic residues" evidence="6">
    <location>
        <begin position="234"/>
        <end position="243"/>
    </location>
</feature>
<evidence type="ECO:0000313" key="9">
    <source>
        <dbReference type="Proteomes" id="UP001217089"/>
    </source>
</evidence>
<dbReference type="Gene3D" id="3.40.220.10">
    <property type="entry name" value="Leucine Aminopeptidase, subunit E, domain 1"/>
    <property type="match status" value="1"/>
</dbReference>
<keyword evidence="3 5" id="KW-0808">Transferase</keyword>
<dbReference type="Proteomes" id="UP001217089">
    <property type="component" value="Unassembled WGS sequence"/>
</dbReference>
<evidence type="ECO:0000259" key="7">
    <source>
        <dbReference type="Pfam" id="PF18102"/>
    </source>
</evidence>
<protein>
    <recommendedName>
        <fullName evidence="5">E3 ubiquitin-protein ligase</fullName>
        <ecNumber evidence="5">2.3.2.27</ecNumber>
    </recommendedName>
</protein>
<comment type="caution">
    <text evidence="8">The sequence shown here is derived from an EMBL/GenBank/DDBJ whole genome shotgun (WGS) entry which is preliminary data.</text>
</comment>
<feature type="domain" description="Deltex C-terminal" evidence="7">
    <location>
        <begin position="447"/>
        <end position="541"/>
    </location>
</feature>
<keyword evidence="5" id="KW-0963">Cytoplasm</keyword>
<dbReference type="Gene3D" id="3.30.390.130">
    <property type="match status" value="1"/>
</dbReference>
<evidence type="ECO:0000256" key="4">
    <source>
        <dbReference type="ARBA" id="ARBA00022723"/>
    </source>
</evidence>
<dbReference type="InterPro" id="IPR043472">
    <property type="entry name" value="Macro_dom-like"/>
</dbReference>
<evidence type="ECO:0000256" key="1">
    <source>
        <dbReference type="ARBA" id="ARBA00000900"/>
    </source>
</evidence>
<feature type="region of interest" description="Disordered" evidence="6">
    <location>
        <begin position="204"/>
        <end position="243"/>
    </location>
</feature>
<comment type="catalytic activity">
    <reaction evidence="1 5">
        <text>S-ubiquitinyl-[E2 ubiquitin-conjugating enzyme]-L-cysteine + [acceptor protein]-L-lysine = [E2 ubiquitin-conjugating enzyme]-L-cysteine + N(6)-ubiquitinyl-[acceptor protein]-L-lysine.</text>
        <dbReference type="EC" id="2.3.2.27"/>
    </reaction>
</comment>
<feature type="compositionally biased region" description="Basic and acidic residues" evidence="6">
    <location>
        <begin position="258"/>
        <end position="366"/>
    </location>
</feature>
<reference evidence="8 9" key="1">
    <citation type="submission" date="2022-12" db="EMBL/GenBank/DDBJ databases">
        <title>Chromosome-level genome of Tegillarca granosa.</title>
        <authorList>
            <person name="Kim J."/>
        </authorList>
    </citation>
    <scope>NUCLEOTIDE SEQUENCE [LARGE SCALE GENOMIC DNA]</scope>
    <source>
        <strain evidence="8">Teg-2019</strain>
        <tissue evidence="8">Adductor muscle</tissue>
    </source>
</reference>
<evidence type="ECO:0000256" key="2">
    <source>
        <dbReference type="ARBA" id="ARBA00004906"/>
    </source>
</evidence>
<comment type="pathway">
    <text evidence="2 5">Protein modification; protein ubiquitination.</text>
</comment>
<dbReference type="InterPro" id="IPR039399">
    <property type="entry name" value="Deltex_C_sf"/>
</dbReference>
<comment type="similarity">
    <text evidence="5">Belongs to the Deltex family.</text>
</comment>
<dbReference type="InterPro" id="IPR039398">
    <property type="entry name" value="Deltex_fam"/>
</dbReference>
<proteinExistence type="inferred from homology"/>